<proteinExistence type="predicted"/>
<name>A0AAV5L689_9ROSI</name>
<protein>
    <submittedName>
        <fullName evidence="1">Uncharacterized protein</fullName>
    </submittedName>
</protein>
<dbReference type="Proteomes" id="UP001054252">
    <property type="component" value="Unassembled WGS sequence"/>
</dbReference>
<evidence type="ECO:0000313" key="1">
    <source>
        <dbReference type="EMBL" id="GKV32441.1"/>
    </source>
</evidence>
<accession>A0AAV5L689</accession>
<gene>
    <name evidence="1" type="ORF">SLEP1_g41050</name>
</gene>
<evidence type="ECO:0000313" key="2">
    <source>
        <dbReference type="Proteomes" id="UP001054252"/>
    </source>
</evidence>
<comment type="caution">
    <text evidence="1">The sequence shown here is derived from an EMBL/GenBank/DDBJ whole genome shotgun (WGS) entry which is preliminary data.</text>
</comment>
<keyword evidence="2" id="KW-1185">Reference proteome</keyword>
<dbReference type="AlphaFoldDB" id="A0AAV5L689"/>
<dbReference type="EMBL" id="BPVZ01000095">
    <property type="protein sequence ID" value="GKV32441.1"/>
    <property type="molecule type" value="Genomic_DNA"/>
</dbReference>
<sequence length="123" mass="14171">MLEVSDVKDMERKLNQIRLDYYHLKVKLVVNMKRGKEVAVEKGKDAIEDVIAKEGIRLKELEVAPETILEMITMPLMPEGMVEERLSLKTDLLLKFTPKDNEVAWLKCSMVAVVRSLDMVKKI</sequence>
<reference evidence="1 2" key="1">
    <citation type="journal article" date="2021" name="Commun. Biol.">
        <title>The genome of Shorea leprosula (Dipterocarpaceae) highlights the ecological relevance of drought in aseasonal tropical rainforests.</title>
        <authorList>
            <person name="Ng K.K.S."/>
            <person name="Kobayashi M.J."/>
            <person name="Fawcett J.A."/>
            <person name="Hatakeyama M."/>
            <person name="Paape T."/>
            <person name="Ng C.H."/>
            <person name="Ang C.C."/>
            <person name="Tnah L.H."/>
            <person name="Lee C.T."/>
            <person name="Nishiyama T."/>
            <person name="Sese J."/>
            <person name="O'Brien M.J."/>
            <person name="Copetti D."/>
            <person name="Mohd Noor M.I."/>
            <person name="Ong R.C."/>
            <person name="Putra M."/>
            <person name="Sireger I.Z."/>
            <person name="Indrioko S."/>
            <person name="Kosugi Y."/>
            <person name="Izuno A."/>
            <person name="Isagi Y."/>
            <person name="Lee S.L."/>
            <person name="Shimizu K.K."/>
        </authorList>
    </citation>
    <scope>NUCLEOTIDE SEQUENCE [LARGE SCALE GENOMIC DNA]</scope>
    <source>
        <strain evidence="1">214</strain>
    </source>
</reference>
<organism evidence="1 2">
    <name type="scientific">Rubroshorea leprosula</name>
    <dbReference type="NCBI Taxonomy" id="152421"/>
    <lineage>
        <taxon>Eukaryota</taxon>
        <taxon>Viridiplantae</taxon>
        <taxon>Streptophyta</taxon>
        <taxon>Embryophyta</taxon>
        <taxon>Tracheophyta</taxon>
        <taxon>Spermatophyta</taxon>
        <taxon>Magnoliopsida</taxon>
        <taxon>eudicotyledons</taxon>
        <taxon>Gunneridae</taxon>
        <taxon>Pentapetalae</taxon>
        <taxon>rosids</taxon>
        <taxon>malvids</taxon>
        <taxon>Malvales</taxon>
        <taxon>Dipterocarpaceae</taxon>
        <taxon>Rubroshorea</taxon>
    </lineage>
</organism>